<dbReference type="InParanoid" id="D6RP66"/>
<dbReference type="InterPro" id="IPR027521">
    <property type="entry name" value="Usb1"/>
</dbReference>
<dbReference type="VEuPathDB" id="FungiDB:CC1G_15014"/>
<dbReference type="PANTHER" id="PTHR13522">
    <property type="entry name" value="U6 SNRNA PHOSPHODIESTERASE 1"/>
    <property type="match status" value="1"/>
</dbReference>
<evidence type="ECO:0000256" key="2">
    <source>
        <dbReference type="ARBA" id="ARBA00022801"/>
    </source>
</evidence>
<comment type="function">
    <text evidence="5">Phosphodiesterase responsible for the U6 snRNA 3' end processing. Acts as an exoribonuclease (RNase) responsible for trimming the poly(U) tract of the last nucleotides in the pre-U6 snRNA molecule, leading to the formation of mature U6 snRNA.</text>
</comment>
<dbReference type="EC" id="3.1.4.-" evidence="5"/>
<dbReference type="eggNOG" id="KOG3102">
    <property type="taxonomic scope" value="Eukaryota"/>
</dbReference>
<dbReference type="Gene3D" id="3.90.1140.10">
    <property type="entry name" value="Cyclic phosphodiesterase"/>
    <property type="match status" value="1"/>
</dbReference>
<evidence type="ECO:0000256" key="4">
    <source>
        <dbReference type="ARBA" id="ARBA00023242"/>
    </source>
</evidence>
<evidence type="ECO:0000256" key="5">
    <source>
        <dbReference type="HAMAP-Rule" id="MF_03040"/>
    </source>
</evidence>
<dbReference type="Proteomes" id="UP000001861">
    <property type="component" value="Unassembled WGS sequence"/>
</dbReference>
<dbReference type="RefSeq" id="XP_002910683.1">
    <property type="nucleotide sequence ID" value="XM_002910637.1"/>
</dbReference>
<gene>
    <name evidence="5" type="primary">USB1</name>
    <name evidence="7" type="ORF">CC1G_15014</name>
</gene>
<name>D6RP66_COPC7</name>
<dbReference type="GO" id="GO:0034477">
    <property type="term" value="P:U6 snRNA 3'-end processing"/>
    <property type="evidence" value="ECO:0007669"/>
    <property type="project" value="UniProtKB-UniRule"/>
</dbReference>
<dbReference type="AlphaFoldDB" id="D6RP66"/>
<dbReference type="OMA" id="KTVVLQY"/>
<dbReference type="GO" id="GO:1990838">
    <property type="term" value="F:poly(U)-specific exoribonuclease activity, producing 3' uridine cyclic phosphate ends"/>
    <property type="evidence" value="ECO:0007669"/>
    <property type="project" value="UniProtKB-UniRule"/>
</dbReference>
<keyword evidence="4 5" id="KW-0539">Nucleus</keyword>
<feature type="region of interest" description="Disordered" evidence="6">
    <location>
        <begin position="1"/>
        <end position="56"/>
    </location>
</feature>
<reference evidence="7 8" key="1">
    <citation type="journal article" date="2010" name="Proc. Natl. Acad. Sci. U.S.A.">
        <title>Insights into evolution of multicellular fungi from the assembled chromosomes of the mushroom Coprinopsis cinerea (Coprinus cinereus).</title>
        <authorList>
            <person name="Stajich J.E."/>
            <person name="Wilke S.K."/>
            <person name="Ahren D."/>
            <person name="Au C.H."/>
            <person name="Birren B.W."/>
            <person name="Borodovsky M."/>
            <person name="Burns C."/>
            <person name="Canback B."/>
            <person name="Casselton L.A."/>
            <person name="Cheng C.K."/>
            <person name="Deng J."/>
            <person name="Dietrich F.S."/>
            <person name="Fargo D.C."/>
            <person name="Farman M.L."/>
            <person name="Gathman A.C."/>
            <person name="Goldberg J."/>
            <person name="Guigo R."/>
            <person name="Hoegger P.J."/>
            <person name="Hooker J.B."/>
            <person name="Huggins A."/>
            <person name="James T.Y."/>
            <person name="Kamada T."/>
            <person name="Kilaru S."/>
            <person name="Kodira C."/>
            <person name="Kues U."/>
            <person name="Kupfer D."/>
            <person name="Kwan H.S."/>
            <person name="Lomsadze A."/>
            <person name="Li W."/>
            <person name="Lilly W.W."/>
            <person name="Ma L.J."/>
            <person name="Mackey A.J."/>
            <person name="Manning G."/>
            <person name="Martin F."/>
            <person name="Muraguchi H."/>
            <person name="Natvig D.O."/>
            <person name="Palmerini H."/>
            <person name="Ramesh M.A."/>
            <person name="Rehmeyer C.J."/>
            <person name="Roe B.A."/>
            <person name="Shenoy N."/>
            <person name="Stanke M."/>
            <person name="Ter-Hovhannisyan V."/>
            <person name="Tunlid A."/>
            <person name="Velagapudi R."/>
            <person name="Vision T.J."/>
            <person name="Zeng Q."/>
            <person name="Zolan M.E."/>
            <person name="Pukkila P.J."/>
        </authorList>
    </citation>
    <scope>NUCLEOTIDE SEQUENCE [LARGE SCALE GENOMIC DNA]</scope>
    <source>
        <strain evidence="8">Okayama-7 / 130 / ATCC MYA-4618 / FGSC 9003</strain>
    </source>
</reference>
<evidence type="ECO:0000313" key="8">
    <source>
        <dbReference type="Proteomes" id="UP000001861"/>
    </source>
</evidence>
<dbReference type="STRING" id="240176.D6RP66"/>
<dbReference type="GO" id="GO:0016829">
    <property type="term" value="F:lyase activity"/>
    <property type="evidence" value="ECO:0007669"/>
    <property type="project" value="UniProtKB-KW"/>
</dbReference>
<dbReference type="EMBL" id="AACS02000008">
    <property type="protein sequence ID" value="EFI27189.1"/>
    <property type="molecule type" value="Genomic_DNA"/>
</dbReference>
<dbReference type="HOGENOM" id="CLU_057212_1_0_1"/>
<dbReference type="KEGG" id="cci:CC1G_15014"/>
<feature type="active site" description="Proton donor/acceptor" evidence="5">
    <location>
        <position position="207"/>
    </location>
</feature>
<organism evidence="7 8">
    <name type="scientific">Coprinopsis cinerea (strain Okayama-7 / 130 / ATCC MYA-4618 / FGSC 9003)</name>
    <name type="common">Inky cap fungus</name>
    <name type="synonym">Hormographiella aspergillata</name>
    <dbReference type="NCBI Taxonomy" id="240176"/>
    <lineage>
        <taxon>Eukaryota</taxon>
        <taxon>Fungi</taxon>
        <taxon>Dikarya</taxon>
        <taxon>Basidiomycota</taxon>
        <taxon>Agaricomycotina</taxon>
        <taxon>Agaricomycetes</taxon>
        <taxon>Agaricomycetidae</taxon>
        <taxon>Agaricales</taxon>
        <taxon>Agaricineae</taxon>
        <taxon>Psathyrellaceae</taxon>
        <taxon>Coprinopsis</taxon>
    </lineage>
</organism>
<comment type="similarity">
    <text evidence="5">Belongs to the 2H phosphoesterase superfamily. USB1 family.</text>
</comment>
<dbReference type="OrthoDB" id="49151at2759"/>
<dbReference type="HAMAP" id="MF_03040">
    <property type="entry name" value="USB1"/>
    <property type="match status" value="1"/>
</dbReference>
<keyword evidence="1 5" id="KW-0540">Nuclease</keyword>
<comment type="caution">
    <text evidence="7">The sequence shown here is derived from an EMBL/GenBank/DDBJ whole genome shotgun (WGS) entry which is preliminary data.</text>
</comment>
<evidence type="ECO:0000256" key="1">
    <source>
        <dbReference type="ARBA" id="ARBA00022722"/>
    </source>
</evidence>
<comment type="subcellular location">
    <subcellularLocation>
        <location evidence="5">Nucleus</location>
    </subcellularLocation>
</comment>
<keyword evidence="3" id="KW-0456">Lyase</keyword>
<keyword evidence="2 5" id="KW-0378">Hydrolase</keyword>
<dbReference type="Pfam" id="PF09749">
    <property type="entry name" value="HVSL"/>
    <property type="match status" value="1"/>
</dbReference>
<dbReference type="GO" id="GO:0005634">
    <property type="term" value="C:nucleus"/>
    <property type="evidence" value="ECO:0007669"/>
    <property type="project" value="UniProtKB-SubCell"/>
</dbReference>
<dbReference type="FunCoup" id="D6RP66">
    <property type="interactions" value="176"/>
</dbReference>
<proteinExistence type="inferred from homology"/>
<evidence type="ECO:0000256" key="6">
    <source>
        <dbReference type="SAM" id="MobiDB-lite"/>
    </source>
</evidence>
<sequence>MKRQIGLLADYSSSEEEEHDEQKIVATKPEPPAKRKKLPALSESISGPIHKDDPALHQGRIRTTPHVEGQFAAHVYVSLSLKGNPTLYKLLKEVLRDAKELVPTLHELVAFDTGYSDLHVSLSRPVFLRAHQREEFKRSVRNIAKEQSPFAISFAAFSELTNDEKTRTFLVLEVGAGHHNLRTLASSLTSVMKSFRQKEYYESPRFHASIGWALLDIPSPLDHERKSAARTASPLDFPTIPRFPNTLLPFLEEKYHKALTSGKVAVFHVDQVTVKIGKEISWCSERYGSRYGKSGHLLSSANHGSTT</sequence>
<evidence type="ECO:0000313" key="7">
    <source>
        <dbReference type="EMBL" id="EFI27189.1"/>
    </source>
</evidence>
<accession>D6RP66</accession>
<evidence type="ECO:0000256" key="3">
    <source>
        <dbReference type="ARBA" id="ARBA00023239"/>
    </source>
</evidence>
<feature type="active site" description="Proton donor/acceptor" evidence="5">
    <location>
        <position position="119"/>
    </location>
</feature>
<keyword evidence="8" id="KW-1185">Reference proteome</keyword>
<protein>
    <recommendedName>
        <fullName evidence="5">U6 snRNA phosphodiesterase</fullName>
        <ecNumber evidence="5">3.1.4.-</ecNumber>
    </recommendedName>
</protein>
<dbReference type="PANTHER" id="PTHR13522:SF3">
    <property type="entry name" value="U6 SNRNA PHOSPHODIESTERASE 1"/>
    <property type="match status" value="1"/>
</dbReference>
<dbReference type="GeneID" id="9378643"/>